<comment type="subcellular location">
    <subcellularLocation>
        <location evidence="2">Endoplasmic reticulum membrane</location>
        <topology evidence="2">Single-pass type II membrane protein</topology>
    </subcellularLocation>
    <subcellularLocation>
        <location evidence="1">Golgi apparatus membrane</location>
        <topology evidence="1">Single-pass type II membrane protein</topology>
    </subcellularLocation>
</comment>
<comment type="caution">
    <text evidence="15">The sequence shown here is derived from an EMBL/GenBank/DDBJ whole genome shotgun (WGS) entry which is preliminary data.</text>
</comment>
<dbReference type="Proteomes" id="UP001258315">
    <property type="component" value="Unassembled WGS sequence"/>
</dbReference>
<keyword evidence="5" id="KW-0812">Transmembrane</keyword>
<evidence type="ECO:0000256" key="8">
    <source>
        <dbReference type="ARBA" id="ARBA00022968"/>
    </source>
</evidence>
<keyword evidence="10" id="KW-0333">Golgi apparatus</keyword>
<evidence type="ECO:0000256" key="6">
    <source>
        <dbReference type="ARBA" id="ARBA00022723"/>
    </source>
</evidence>
<dbReference type="PANTHER" id="PTHR46025:SF3">
    <property type="entry name" value="XYLOSYLTRANSFERASE OXT"/>
    <property type="match status" value="1"/>
</dbReference>
<dbReference type="InterPro" id="IPR043538">
    <property type="entry name" value="XYLT"/>
</dbReference>
<keyword evidence="3" id="KW-0328">Glycosyltransferase</keyword>
<evidence type="ECO:0000256" key="11">
    <source>
        <dbReference type="ARBA" id="ARBA00023136"/>
    </source>
</evidence>
<dbReference type="EMBL" id="JAVLVU010000001">
    <property type="protein sequence ID" value="MDT3404204.1"/>
    <property type="molecule type" value="Genomic_DNA"/>
</dbReference>
<evidence type="ECO:0000256" key="10">
    <source>
        <dbReference type="ARBA" id="ARBA00023034"/>
    </source>
</evidence>
<organism evidence="15 16">
    <name type="scientific">Mucilaginibacter terrae</name>
    <dbReference type="NCBI Taxonomy" id="1955052"/>
    <lineage>
        <taxon>Bacteria</taxon>
        <taxon>Pseudomonadati</taxon>
        <taxon>Bacteroidota</taxon>
        <taxon>Sphingobacteriia</taxon>
        <taxon>Sphingobacteriales</taxon>
        <taxon>Sphingobacteriaceae</taxon>
        <taxon>Mucilaginibacter</taxon>
    </lineage>
</organism>
<evidence type="ECO:0000256" key="14">
    <source>
        <dbReference type="ARBA" id="ARBA00042865"/>
    </source>
</evidence>
<evidence type="ECO:0000256" key="5">
    <source>
        <dbReference type="ARBA" id="ARBA00022692"/>
    </source>
</evidence>
<proteinExistence type="predicted"/>
<keyword evidence="11" id="KW-0472">Membrane</keyword>
<sequence length="305" mass="35621">MYVRYINHPFESSMRIAHLILAHNNPQQLEVLVRRLIYADDMVFIHLDKKTDAAPFEHIGNLPNVFFIKERAKVGWGAYSIVEATLNGFREILASPFNIDVVNLLSGCDYPLQNPATVHNFLQANPGKIFMEFELMRTNWQEALSRVERYHLTNYNFKGRYLLQSIMNRLLPKRRMPNRMTPVGRSQWFTAPAECIKYMVDYIDQNKAFKRFIEHTWAPDEFVFQTILYNSKYREQMVNDNLRCIDWSERNPSPKTYTIADKSVLLCSDKLFARKFDLTNHADVIQAIDARLDDNNEGNSAVISA</sequence>
<accession>A0ABU3GWS4</accession>
<evidence type="ECO:0000256" key="2">
    <source>
        <dbReference type="ARBA" id="ARBA00004648"/>
    </source>
</evidence>
<dbReference type="Pfam" id="PF02485">
    <property type="entry name" value="Branch"/>
    <property type="match status" value="1"/>
</dbReference>
<evidence type="ECO:0000313" key="15">
    <source>
        <dbReference type="EMBL" id="MDT3404204.1"/>
    </source>
</evidence>
<protein>
    <recommendedName>
        <fullName evidence="14">Peptide O-xylosyltransferase</fullName>
    </recommendedName>
</protein>
<evidence type="ECO:0000256" key="7">
    <source>
        <dbReference type="ARBA" id="ARBA00022824"/>
    </source>
</evidence>
<keyword evidence="8" id="KW-0735">Signal-anchor</keyword>
<reference evidence="16" key="1">
    <citation type="submission" date="2023-07" db="EMBL/GenBank/DDBJ databases">
        <title>Functional and genomic diversity of the sorghum phyllosphere microbiome.</title>
        <authorList>
            <person name="Shade A."/>
        </authorList>
    </citation>
    <scope>NUCLEOTIDE SEQUENCE [LARGE SCALE GENOMIC DNA]</scope>
    <source>
        <strain evidence="16">SORGH_AS_0422</strain>
    </source>
</reference>
<dbReference type="InterPro" id="IPR003406">
    <property type="entry name" value="Glyco_trans_14"/>
</dbReference>
<keyword evidence="9" id="KW-1133">Transmembrane helix</keyword>
<evidence type="ECO:0000256" key="3">
    <source>
        <dbReference type="ARBA" id="ARBA00022676"/>
    </source>
</evidence>
<keyword evidence="13" id="KW-0325">Glycoprotein</keyword>
<gene>
    <name evidence="15" type="ORF">QE417_003276</name>
</gene>
<evidence type="ECO:0000256" key="13">
    <source>
        <dbReference type="ARBA" id="ARBA00023180"/>
    </source>
</evidence>
<keyword evidence="12" id="KW-1015">Disulfide bond</keyword>
<keyword evidence="6" id="KW-0479">Metal-binding</keyword>
<evidence type="ECO:0000256" key="4">
    <source>
        <dbReference type="ARBA" id="ARBA00022679"/>
    </source>
</evidence>
<evidence type="ECO:0000256" key="1">
    <source>
        <dbReference type="ARBA" id="ARBA00004323"/>
    </source>
</evidence>
<dbReference type="PANTHER" id="PTHR46025">
    <property type="entry name" value="XYLOSYLTRANSFERASE OXT"/>
    <property type="match status" value="1"/>
</dbReference>
<evidence type="ECO:0000256" key="9">
    <source>
        <dbReference type="ARBA" id="ARBA00022989"/>
    </source>
</evidence>
<evidence type="ECO:0000256" key="12">
    <source>
        <dbReference type="ARBA" id="ARBA00023157"/>
    </source>
</evidence>
<keyword evidence="7" id="KW-0256">Endoplasmic reticulum</keyword>
<keyword evidence="16" id="KW-1185">Reference proteome</keyword>
<evidence type="ECO:0000313" key="16">
    <source>
        <dbReference type="Proteomes" id="UP001258315"/>
    </source>
</evidence>
<name>A0ABU3GWS4_9SPHI</name>
<keyword evidence="4" id="KW-0808">Transferase</keyword>